<accession>E3MUC4</accession>
<protein>
    <submittedName>
        <fullName evidence="1">Uncharacterized protein</fullName>
    </submittedName>
</protein>
<dbReference type="InterPro" id="IPR011992">
    <property type="entry name" value="EF-hand-dom_pair"/>
</dbReference>
<dbReference type="HOGENOM" id="CLU_118251_0_0_1"/>
<dbReference type="PROSITE" id="PS50222">
    <property type="entry name" value="EF_HAND_2"/>
    <property type="match status" value="1"/>
</dbReference>
<dbReference type="SUPFAM" id="SSF47473">
    <property type="entry name" value="EF-hand"/>
    <property type="match status" value="1"/>
</dbReference>
<dbReference type="Proteomes" id="UP000008281">
    <property type="component" value="Unassembled WGS sequence"/>
</dbReference>
<dbReference type="RefSeq" id="XP_003100226.2">
    <property type="nucleotide sequence ID" value="XM_003100178.2"/>
</dbReference>
<dbReference type="Gene3D" id="1.10.238.10">
    <property type="entry name" value="EF-hand"/>
    <property type="match status" value="1"/>
</dbReference>
<dbReference type="KEGG" id="crq:GCK72_025298"/>
<dbReference type="OMA" id="KGFEDCD"/>
<dbReference type="AlphaFoldDB" id="E3MUC4"/>
<evidence type="ECO:0000313" key="1">
    <source>
        <dbReference type="EMBL" id="EFP09703.1"/>
    </source>
</evidence>
<dbReference type="eggNOG" id="ENOG502TI63">
    <property type="taxonomic scope" value="Eukaryota"/>
</dbReference>
<name>E3MUC4_CAERE</name>
<dbReference type="STRING" id="31234.E3MUC4"/>
<dbReference type="GeneID" id="9826507"/>
<dbReference type="InterPro" id="IPR018247">
    <property type="entry name" value="EF_Hand_1_Ca_BS"/>
</dbReference>
<dbReference type="InterPro" id="IPR002048">
    <property type="entry name" value="EF_hand_dom"/>
</dbReference>
<dbReference type="CTD" id="9826507"/>
<gene>
    <name evidence="1" type="ORF">CRE_21862</name>
</gene>
<dbReference type="GO" id="GO:0005509">
    <property type="term" value="F:calcium ion binding"/>
    <property type="evidence" value="ECO:0007669"/>
    <property type="project" value="InterPro"/>
</dbReference>
<dbReference type="FunCoup" id="E3MUC4">
    <property type="interactions" value="314"/>
</dbReference>
<keyword evidence="2" id="KW-1185">Reference proteome</keyword>
<proteinExistence type="predicted"/>
<dbReference type="PROSITE" id="PS00018">
    <property type="entry name" value="EF_HAND_1"/>
    <property type="match status" value="2"/>
</dbReference>
<organism evidence="2">
    <name type="scientific">Caenorhabditis remanei</name>
    <name type="common">Caenorhabditis vulgaris</name>
    <dbReference type="NCBI Taxonomy" id="31234"/>
    <lineage>
        <taxon>Eukaryota</taxon>
        <taxon>Metazoa</taxon>
        <taxon>Ecdysozoa</taxon>
        <taxon>Nematoda</taxon>
        <taxon>Chromadorea</taxon>
        <taxon>Rhabditida</taxon>
        <taxon>Rhabditina</taxon>
        <taxon>Rhabditomorpha</taxon>
        <taxon>Rhabditoidea</taxon>
        <taxon>Rhabditidae</taxon>
        <taxon>Peloderinae</taxon>
        <taxon>Caenorhabditis</taxon>
    </lineage>
</organism>
<sequence>MGKTAKSKNLKPKIQDNQNQSMKYIYLSLLVIFLVICLAYATDFEEHQSYDIDEHHDESIHDIEEDSGDNTYLDMASQFLNGLTKDDVKNHFKDIIRGFSDKGFEDCDTNNDKFLDMTEVECFVTDKMGYSLKEVPEKVVEYFDKDHNGKLDSDEVWNIVEDKAPSLFEILPSTVERNMELLHGLQQENGPVDAGAGIFY</sequence>
<evidence type="ECO:0000313" key="2">
    <source>
        <dbReference type="Proteomes" id="UP000008281"/>
    </source>
</evidence>
<reference evidence="1" key="1">
    <citation type="submission" date="2007-07" db="EMBL/GenBank/DDBJ databases">
        <title>PCAP assembly of the Caenorhabditis remanei genome.</title>
        <authorList>
            <consortium name="The Caenorhabditis remanei Sequencing Consortium"/>
            <person name="Wilson R.K."/>
        </authorList>
    </citation>
    <scope>NUCLEOTIDE SEQUENCE [LARGE SCALE GENOMIC DNA]</scope>
    <source>
        <strain evidence="1">PB4641</strain>
    </source>
</reference>
<dbReference type="OrthoDB" id="428774at2759"/>
<dbReference type="EMBL" id="DS268479">
    <property type="protein sequence ID" value="EFP09703.1"/>
    <property type="molecule type" value="Genomic_DNA"/>
</dbReference>